<feature type="transmembrane region" description="Helical" evidence="13">
    <location>
        <begin position="6"/>
        <end position="30"/>
    </location>
</feature>
<dbReference type="SUPFAM" id="SSF81321">
    <property type="entry name" value="Family A G protein-coupled receptor-like"/>
    <property type="match status" value="1"/>
</dbReference>
<comment type="similarity">
    <text evidence="3 13">Belongs to the G-protein coupled receptor 1 family.</text>
</comment>
<dbReference type="GeneTree" id="ENSGT00960000186612"/>
<dbReference type="AlphaFoldDB" id="A0A5F8HKE6"/>
<proteinExistence type="inferred from homology"/>
<evidence type="ECO:0000259" key="14">
    <source>
        <dbReference type="PROSITE" id="PS50262"/>
    </source>
</evidence>
<feature type="transmembrane region" description="Helical" evidence="13">
    <location>
        <begin position="162"/>
        <end position="180"/>
    </location>
</feature>
<dbReference type="GO" id="GO:0005886">
    <property type="term" value="C:plasma membrane"/>
    <property type="evidence" value="ECO:0000318"/>
    <property type="project" value="GO_Central"/>
</dbReference>
<keyword evidence="10 13" id="KW-0675">Receptor</keyword>
<keyword evidence="16" id="KW-1185">Reference proteome</keyword>
<keyword evidence="5 13" id="KW-0589">Pheromone response</keyword>
<keyword evidence="4 13" id="KW-1003">Cell membrane</keyword>
<comment type="function">
    <text evidence="1">Putative pheromone receptor.</text>
</comment>
<dbReference type="CTD" id="100312322"/>
<reference evidence="15 16" key="1">
    <citation type="journal article" date="2007" name="Nature">
        <title>Genome of the marsupial Monodelphis domestica reveals innovation in non-coding sequences.</title>
        <authorList>
            <person name="Mikkelsen T.S."/>
            <person name="Wakefield M.J."/>
            <person name="Aken B."/>
            <person name="Amemiya C.T."/>
            <person name="Chang J.L."/>
            <person name="Duke S."/>
            <person name="Garber M."/>
            <person name="Gentles A.J."/>
            <person name="Goodstadt L."/>
            <person name="Heger A."/>
            <person name="Jurka J."/>
            <person name="Kamal M."/>
            <person name="Mauceli E."/>
            <person name="Searle S.M."/>
            <person name="Sharpe T."/>
            <person name="Baker M.L."/>
            <person name="Batzer M.A."/>
            <person name="Benos P.V."/>
            <person name="Belov K."/>
            <person name="Clamp M."/>
            <person name="Cook A."/>
            <person name="Cuff J."/>
            <person name="Das R."/>
            <person name="Davidow L."/>
            <person name="Deakin J.E."/>
            <person name="Fazzari M.J."/>
            <person name="Glass J.L."/>
            <person name="Grabherr M."/>
            <person name="Greally J.M."/>
            <person name="Gu W."/>
            <person name="Hore T.A."/>
            <person name="Huttley G.A."/>
            <person name="Kleber M."/>
            <person name="Jirtle R.L."/>
            <person name="Koina E."/>
            <person name="Lee J.T."/>
            <person name="Mahony S."/>
            <person name="Marra M.A."/>
            <person name="Miller R.D."/>
            <person name="Nicholls R.D."/>
            <person name="Oda M."/>
            <person name="Papenfuss A.T."/>
            <person name="Parra Z.E."/>
            <person name="Pollock D.D."/>
            <person name="Ray D.A."/>
            <person name="Schein J.E."/>
            <person name="Speed T.P."/>
            <person name="Thompson K."/>
            <person name="VandeBerg J.L."/>
            <person name="Wade C.M."/>
            <person name="Walker J.A."/>
            <person name="Waters P.D."/>
            <person name="Webber C."/>
            <person name="Weidman J.R."/>
            <person name="Xie X."/>
            <person name="Zody M.C."/>
            <person name="Baldwin J."/>
            <person name="Abdouelleil A."/>
            <person name="Abdulkadir J."/>
            <person name="Abebe A."/>
            <person name="Abera B."/>
            <person name="Abreu J."/>
            <person name="Acer S.C."/>
            <person name="Aftuck L."/>
            <person name="Alexander A."/>
            <person name="An P."/>
            <person name="Anderson E."/>
            <person name="Anderson S."/>
            <person name="Arachi H."/>
            <person name="Azer M."/>
            <person name="Bachantsang P."/>
            <person name="Barry A."/>
            <person name="Bayul T."/>
            <person name="Berlin A."/>
            <person name="Bessette D."/>
            <person name="Bloom T."/>
            <person name="Bloom T."/>
            <person name="Boguslavskiy L."/>
            <person name="Bonnet C."/>
            <person name="Boukhgalter B."/>
            <person name="Bourzgui I."/>
            <person name="Brown A."/>
            <person name="Cahill P."/>
            <person name="Channer S."/>
            <person name="Cheshatsang Y."/>
            <person name="Chuda L."/>
            <person name="Citroen M."/>
            <person name="Collymore A."/>
            <person name="Cooke P."/>
            <person name="Costello M."/>
            <person name="D'Aco K."/>
            <person name="Daza R."/>
            <person name="De Haan G."/>
            <person name="DeGray S."/>
            <person name="DeMaso C."/>
            <person name="Dhargay N."/>
            <person name="Dooley K."/>
            <person name="Dooley E."/>
            <person name="Doricent M."/>
            <person name="Dorje P."/>
            <person name="Dorjee K."/>
            <person name="Dupes A."/>
            <person name="Elong R."/>
            <person name="Falk J."/>
            <person name="Farina A."/>
            <person name="Faro S."/>
            <person name="Ferguson D."/>
            <person name="Fisher S."/>
            <person name="Foley C.D."/>
            <person name="Franke A."/>
            <person name="Friedrich D."/>
            <person name="Gadbois L."/>
            <person name="Gearin G."/>
            <person name="Gearin C.R."/>
            <person name="Giannoukos G."/>
            <person name="Goode T."/>
            <person name="Graham J."/>
            <person name="Grandbois E."/>
            <person name="Grewal S."/>
            <person name="Gyaltsen K."/>
            <person name="Hafez N."/>
            <person name="Hagos B."/>
            <person name="Hall J."/>
            <person name="Henson C."/>
            <person name="Hollinger A."/>
            <person name="Honan T."/>
            <person name="Huard M.D."/>
            <person name="Hughes L."/>
            <person name="Hurhula B."/>
            <person name="Husby M.E."/>
            <person name="Kamat A."/>
            <person name="Kanga B."/>
            <person name="Kashin S."/>
            <person name="Khazanovich D."/>
            <person name="Kisner P."/>
            <person name="Lance K."/>
            <person name="Lara M."/>
            <person name="Lee W."/>
            <person name="Lennon N."/>
            <person name="Letendre F."/>
            <person name="LeVine R."/>
            <person name="Lipovsky A."/>
            <person name="Liu X."/>
            <person name="Liu J."/>
            <person name="Liu S."/>
            <person name="Lokyitsang T."/>
            <person name="Lokyitsang Y."/>
            <person name="Lubonja R."/>
            <person name="Lui A."/>
            <person name="MacDonald P."/>
            <person name="Magnisalis V."/>
            <person name="Maru K."/>
            <person name="Matthews C."/>
            <person name="McCusker W."/>
            <person name="McDonough S."/>
            <person name="Mehta T."/>
            <person name="Meldrim J."/>
            <person name="Meneus L."/>
            <person name="Mihai O."/>
            <person name="Mihalev A."/>
            <person name="Mihova T."/>
            <person name="Mittelman R."/>
            <person name="Mlenga V."/>
            <person name="Montmayeur A."/>
            <person name="Mulrain L."/>
            <person name="Navidi A."/>
            <person name="Naylor J."/>
            <person name="Negash T."/>
            <person name="Nguyen T."/>
            <person name="Nguyen N."/>
            <person name="Nicol R."/>
            <person name="Norbu C."/>
            <person name="Norbu N."/>
            <person name="Novod N."/>
            <person name="O'Neill B."/>
            <person name="Osman S."/>
            <person name="Markiewicz E."/>
            <person name="Oyono O.L."/>
            <person name="Patti C."/>
            <person name="Phunkhang P."/>
            <person name="Pierre F."/>
            <person name="Priest M."/>
            <person name="Raghuraman S."/>
            <person name="Rege F."/>
            <person name="Reyes R."/>
            <person name="Rise C."/>
            <person name="Rogov P."/>
            <person name="Ross K."/>
            <person name="Ryan E."/>
            <person name="Settipalli S."/>
            <person name="Shea T."/>
            <person name="Sherpa N."/>
            <person name="Shi L."/>
            <person name="Shih D."/>
            <person name="Sparrow T."/>
            <person name="Spaulding J."/>
            <person name="Stalker J."/>
            <person name="Stange-Thomann N."/>
            <person name="Stavropoulos S."/>
            <person name="Stone C."/>
            <person name="Strader C."/>
            <person name="Tesfaye S."/>
            <person name="Thomson T."/>
            <person name="Thoulutsang Y."/>
            <person name="Thoulutsang D."/>
            <person name="Topham K."/>
            <person name="Topping I."/>
            <person name="Tsamla T."/>
            <person name="Vassiliev H."/>
            <person name="Vo A."/>
            <person name="Wangchuk T."/>
            <person name="Wangdi T."/>
            <person name="Weiand M."/>
            <person name="Wilkinson J."/>
            <person name="Wilson A."/>
            <person name="Yadav S."/>
            <person name="Young G."/>
            <person name="Yu Q."/>
            <person name="Zembek L."/>
            <person name="Zhong D."/>
            <person name="Zimmer A."/>
            <person name="Zwirko Z."/>
            <person name="Jaffe D.B."/>
            <person name="Alvarez P."/>
            <person name="Brockman W."/>
            <person name="Butler J."/>
            <person name="Chin C."/>
            <person name="Gnerre S."/>
            <person name="MacCallum I."/>
            <person name="Graves J.A."/>
            <person name="Ponting C.P."/>
            <person name="Breen M."/>
            <person name="Samollow P.B."/>
            <person name="Lander E.S."/>
            <person name="Lindblad-Toh K."/>
        </authorList>
    </citation>
    <scope>NUCLEOTIDE SEQUENCE [LARGE SCALE GENOMIC DNA]</scope>
</reference>
<evidence type="ECO:0000256" key="11">
    <source>
        <dbReference type="ARBA" id="ARBA00023180"/>
    </source>
</evidence>
<dbReference type="PRINTS" id="PR01534">
    <property type="entry name" value="VOMERONASL1R"/>
</dbReference>
<dbReference type="Pfam" id="PF03402">
    <property type="entry name" value="V1R"/>
    <property type="match status" value="1"/>
</dbReference>
<dbReference type="InterPro" id="IPR017452">
    <property type="entry name" value="GPCR_Rhodpsn_7TM"/>
</dbReference>
<dbReference type="GO" id="GO:0005550">
    <property type="term" value="F:pheromone binding"/>
    <property type="evidence" value="ECO:0000318"/>
    <property type="project" value="GO_Central"/>
</dbReference>
<dbReference type="Ensembl" id="ENSMODT00000081051.1">
    <property type="protein sequence ID" value="ENSMODP00000060304.1"/>
    <property type="gene ID" value="ENSMODG00000039829.1"/>
</dbReference>
<evidence type="ECO:0000256" key="8">
    <source>
        <dbReference type="ARBA" id="ARBA00023040"/>
    </source>
</evidence>
<keyword evidence="8 13" id="KW-0297">G-protein coupled receptor</keyword>
<protein>
    <recommendedName>
        <fullName evidence="13">Vomeronasal type-1 receptor</fullName>
    </recommendedName>
</protein>
<dbReference type="PROSITE" id="PS50262">
    <property type="entry name" value="G_PROTEIN_RECEP_F1_2"/>
    <property type="match status" value="1"/>
</dbReference>
<evidence type="ECO:0000256" key="1">
    <source>
        <dbReference type="ARBA" id="ARBA00003878"/>
    </source>
</evidence>
<evidence type="ECO:0000256" key="10">
    <source>
        <dbReference type="ARBA" id="ARBA00023170"/>
    </source>
</evidence>
<evidence type="ECO:0000313" key="16">
    <source>
        <dbReference type="Proteomes" id="UP000002280"/>
    </source>
</evidence>
<keyword evidence="7 13" id="KW-1133">Transmembrane helix</keyword>
<feature type="domain" description="G-protein coupled receptors family 1 profile" evidence="14">
    <location>
        <begin position="22"/>
        <end position="281"/>
    </location>
</feature>
<dbReference type="OMA" id="LNDSWCK"/>
<evidence type="ECO:0000256" key="3">
    <source>
        <dbReference type="ARBA" id="ARBA00010663"/>
    </source>
</evidence>
<dbReference type="PANTHER" id="PTHR24062">
    <property type="entry name" value="VOMERONASAL TYPE-1 RECEPTOR"/>
    <property type="match status" value="1"/>
</dbReference>
<dbReference type="Proteomes" id="UP000002280">
    <property type="component" value="Chromosome 3"/>
</dbReference>
<feature type="transmembrane region" description="Helical" evidence="13">
    <location>
        <begin position="186"/>
        <end position="204"/>
    </location>
</feature>
<reference evidence="15" key="3">
    <citation type="submission" date="2025-09" db="UniProtKB">
        <authorList>
            <consortium name="Ensembl"/>
        </authorList>
    </citation>
    <scope>IDENTIFICATION</scope>
</reference>
<dbReference type="FunFam" id="1.20.1070.10:FF:000033">
    <property type="entry name" value="Vomeronasal type-1 receptor"/>
    <property type="match status" value="1"/>
</dbReference>
<name>A0A5F8HKE6_MONDO</name>
<evidence type="ECO:0000256" key="9">
    <source>
        <dbReference type="ARBA" id="ARBA00023136"/>
    </source>
</evidence>
<keyword evidence="6 13" id="KW-0812">Transmembrane</keyword>
<dbReference type="KEGG" id="mdo:100312322"/>
<dbReference type="RefSeq" id="NP_001160969.1">
    <property type="nucleotide sequence ID" value="NM_001167497.1"/>
</dbReference>
<accession>A0A5F8HKE6</accession>
<evidence type="ECO:0000256" key="4">
    <source>
        <dbReference type="ARBA" id="ARBA00022475"/>
    </source>
</evidence>
<feature type="transmembrane region" description="Helical" evidence="13">
    <location>
        <begin position="231"/>
        <end position="254"/>
    </location>
</feature>
<keyword evidence="12 13" id="KW-0807">Transducer</keyword>
<feature type="transmembrane region" description="Helical" evidence="13">
    <location>
        <begin position="127"/>
        <end position="150"/>
    </location>
</feature>
<dbReference type="Gene3D" id="1.20.1070.10">
    <property type="entry name" value="Rhodopsin 7-helix transmembrane proteins"/>
    <property type="match status" value="1"/>
</dbReference>
<dbReference type="GO" id="GO:0007606">
    <property type="term" value="P:sensory perception of chemical stimulus"/>
    <property type="evidence" value="ECO:0007669"/>
    <property type="project" value="UniProtKB-ARBA"/>
</dbReference>
<evidence type="ECO:0000313" key="15">
    <source>
        <dbReference type="Ensembl" id="ENSMODP00000060304.1"/>
    </source>
</evidence>
<comment type="subcellular location">
    <subcellularLocation>
        <location evidence="2 13">Cell membrane</location>
        <topology evidence="2 13">Multi-pass membrane protein</topology>
    </subcellularLocation>
</comment>
<dbReference type="OrthoDB" id="9606139at2759"/>
<evidence type="ECO:0000256" key="12">
    <source>
        <dbReference type="ARBA" id="ARBA00023224"/>
    </source>
</evidence>
<evidence type="ECO:0000256" key="5">
    <source>
        <dbReference type="ARBA" id="ARBA00022507"/>
    </source>
</evidence>
<feature type="transmembrane region" description="Helical" evidence="13">
    <location>
        <begin position="260"/>
        <end position="282"/>
    </location>
</feature>
<keyword evidence="9 13" id="KW-0472">Membrane</keyword>
<dbReference type="InParanoid" id="A0A5F8HKE6"/>
<dbReference type="GO" id="GO:0016503">
    <property type="term" value="F:pheromone receptor activity"/>
    <property type="evidence" value="ECO:0007669"/>
    <property type="project" value="InterPro"/>
</dbReference>
<dbReference type="GO" id="GO:0019236">
    <property type="term" value="P:response to pheromone"/>
    <property type="evidence" value="ECO:0007669"/>
    <property type="project" value="UniProtKB-KW"/>
</dbReference>
<sequence>MFHRNIYFGIIFLSQTVIGGLANFFLLTLYVLNILSGHRTKLINLILAQLTLANFTMLLIKGVPQILYNLGWNNFLNDSWCKVVFYLHRVGQGLSLSFTCLLCVFQAITISPSDSRWVEFKAQITKYIIHSCPFCCILNLLIEIPVAIILRGPRTSTNTTHNYNILFCSSGNFLVAYFFLTTLRNVLCVGLTIWFSSYMVYLLYRHHKKMKTICSKKLSPRASPEGRATQTILLLMCVFVCFYSLNSILTIYIPNPCGNTLWLLSSAFLSLCYPTFSPFILIPQASRLYSVLWARKHPHSSTGSKSQVKT</sequence>
<dbReference type="InterPro" id="IPR004072">
    <property type="entry name" value="Vmron_rcpt_1"/>
</dbReference>
<keyword evidence="11" id="KW-0325">Glycoprotein</keyword>
<reference evidence="15" key="2">
    <citation type="submission" date="2025-08" db="UniProtKB">
        <authorList>
            <consortium name="Ensembl"/>
        </authorList>
    </citation>
    <scope>IDENTIFICATION</scope>
</reference>
<evidence type="ECO:0000256" key="13">
    <source>
        <dbReference type="RuleBase" id="RU364061"/>
    </source>
</evidence>
<evidence type="ECO:0000256" key="7">
    <source>
        <dbReference type="ARBA" id="ARBA00022989"/>
    </source>
</evidence>
<evidence type="ECO:0000256" key="6">
    <source>
        <dbReference type="ARBA" id="ARBA00022692"/>
    </source>
</evidence>
<gene>
    <name evidence="15" type="primary">monDomV1R1215</name>
</gene>
<dbReference type="GeneID" id="100312322"/>
<evidence type="ECO:0000256" key="2">
    <source>
        <dbReference type="ARBA" id="ARBA00004651"/>
    </source>
</evidence>
<organism evidence="15 16">
    <name type="scientific">Monodelphis domestica</name>
    <name type="common">Gray short-tailed opossum</name>
    <dbReference type="NCBI Taxonomy" id="13616"/>
    <lineage>
        <taxon>Eukaryota</taxon>
        <taxon>Metazoa</taxon>
        <taxon>Chordata</taxon>
        <taxon>Craniata</taxon>
        <taxon>Vertebrata</taxon>
        <taxon>Euteleostomi</taxon>
        <taxon>Mammalia</taxon>
        <taxon>Metatheria</taxon>
        <taxon>Didelphimorphia</taxon>
        <taxon>Didelphidae</taxon>
        <taxon>Monodelphis</taxon>
    </lineage>
</organism>
<feature type="transmembrane region" description="Helical" evidence="13">
    <location>
        <begin position="42"/>
        <end position="60"/>
    </location>
</feature>